<keyword evidence="2" id="KW-0560">Oxidoreductase</keyword>
<dbReference type="InterPro" id="IPR036291">
    <property type="entry name" value="NAD(P)-bd_dom_sf"/>
</dbReference>
<evidence type="ECO:0000256" key="2">
    <source>
        <dbReference type="ARBA" id="ARBA00023002"/>
    </source>
</evidence>
<evidence type="ECO:0000313" key="4">
    <source>
        <dbReference type="EMBL" id="MBA2936572.1"/>
    </source>
</evidence>
<reference evidence="4 5" key="1">
    <citation type="submission" date="2020-07" db="EMBL/GenBank/DDBJ databases">
        <authorList>
            <person name="Sun Q."/>
        </authorList>
    </citation>
    <scope>NUCLEOTIDE SEQUENCE [LARGE SCALE GENOMIC DNA]</scope>
    <source>
        <strain evidence="4 5">CGMCC 1.13654</strain>
    </source>
</reference>
<dbReference type="Proteomes" id="UP000570166">
    <property type="component" value="Unassembled WGS sequence"/>
</dbReference>
<evidence type="ECO:0000313" key="5">
    <source>
        <dbReference type="Proteomes" id="UP000570166"/>
    </source>
</evidence>
<dbReference type="InterPro" id="IPR002347">
    <property type="entry name" value="SDR_fam"/>
</dbReference>
<evidence type="ECO:0000256" key="1">
    <source>
        <dbReference type="ARBA" id="ARBA00006484"/>
    </source>
</evidence>
<dbReference type="Pfam" id="PF00106">
    <property type="entry name" value="adh_short"/>
    <property type="match status" value="1"/>
</dbReference>
<dbReference type="CDD" id="cd05233">
    <property type="entry name" value="SDR_c"/>
    <property type="match status" value="1"/>
</dbReference>
<name>A0A838LCH4_9SPHN</name>
<dbReference type="PIRSF" id="PIRSF000126">
    <property type="entry name" value="11-beta-HSD1"/>
    <property type="match status" value="1"/>
</dbReference>
<dbReference type="GO" id="GO:0016491">
    <property type="term" value="F:oxidoreductase activity"/>
    <property type="evidence" value="ECO:0007669"/>
    <property type="project" value="UniProtKB-KW"/>
</dbReference>
<evidence type="ECO:0000256" key="3">
    <source>
        <dbReference type="RuleBase" id="RU000363"/>
    </source>
</evidence>
<proteinExistence type="inferred from homology"/>
<dbReference type="SUPFAM" id="SSF51735">
    <property type="entry name" value="NAD(P)-binding Rossmann-fold domains"/>
    <property type="match status" value="1"/>
</dbReference>
<dbReference type="AlphaFoldDB" id="A0A838LCH4"/>
<sequence>MSINKDTVLITGASTGIGAVYADRFAKRGHDLVLVARDMGRMEALAERLRGQTGVAIEIIGADLTLDTDLAKIEVRLAKGDIGILINNAGMSLNGSILENGPTELSRIIALNITAPTRLAAAAAKVFAAKGEGAVINIASVLALAPEMFDGVYSGTKAHLLNLSQAMAAQLSEKGVYTQAVLPGATRTEIWERSGKDVDAFPEGFVMAADDLVDAALVGFDRREPVTIPPLPDMGQFDAMQQARAAMGPNLSKSAVAERYREAVAA</sequence>
<dbReference type="PRINTS" id="PR00081">
    <property type="entry name" value="GDHRDH"/>
</dbReference>
<dbReference type="PANTHER" id="PTHR43086:SF3">
    <property type="entry name" value="NADP-DEPENDENT 3-HYDROXY ACID DEHYDROGENASE YDFG"/>
    <property type="match status" value="1"/>
</dbReference>
<accession>A0A838LCH4</accession>
<comment type="caution">
    <text evidence="4">The sequence shown here is derived from an EMBL/GenBank/DDBJ whole genome shotgun (WGS) entry which is preliminary data.</text>
</comment>
<gene>
    <name evidence="4" type="ORF">HZF05_21035</name>
</gene>
<dbReference type="RefSeq" id="WP_160364407.1">
    <property type="nucleotide sequence ID" value="NZ_JACEIB010000027.1"/>
</dbReference>
<organism evidence="4 5">
    <name type="scientific">Sphingomonas chungangi</name>
    <dbReference type="NCBI Taxonomy" id="2683589"/>
    <lineage>
        <taxon>Bacteria</taxon>
        <taxon>Pseudomonadati</taxon>
        <taxon>Pseudomonadota</taxon>
        <taxon>Alphaproteobacteria</taxon>
        <taxon>Sphingomonadales</taxon>
        <taxon>Sphingomonadaceae</taxon>
        <taxon>Sphingomonas</taxon>
    </lineage>
</organism>
<dbReference type="PANTHER" id="PTHR43086">
    <property type="entry name" value="VERY-LONG-CHAIN 3-OXOOACYL-COA REDUCTASE"/>
    <property type="match status" value="1"/>
</dbReference>
<dbReference type="PRINTS" id="PR00080">
    <property type="entry name" value="SDRFAMILY"/>
</dbReference>
<protein>
    <submittedName>
        <fullName evidence="4">SDR family oxidoreductase</fullName>
    </submittedName>
</protein>
<keyword evidence="5" id="KW-1185">Reference proteome</keyword>
<dbReference type="EMBL" id="JACEIB010000027">
    <property type="protein sequence ID" value="MBA2936572.1"/>
    <property type="molecule type" value="Genomic_DNA"/>
</dbReference>
<comment type="similarity">
    <text evidence="1 3">Belongs to the short-chain dehydrogenases/reductases (SDR) family.</text>
</comment>
<dbReference type="Gene3D" id="3.40.50.720">
    <property type="entry name" value="NAD(P)-binding Rossmann-like Domain"/>
    <property type="match status" value="1"/>
</dbReference>